<evidence type="ECO:0000313" key="2">
    <source>
        <dbReference type="Proteomes" id="UP001566132"/>
    </source>
</evidence>
<protein>
    <recommendedName>
        <fullName evidence="3">Lipoprotein</fullName>
    </recommendedName>
</protein>
<dbReference type="AlphaFoldDB" id="A0ABD1F8K3"/>
<sequence>MAIVLSCMGIFSCTEQETPLITMSSKRRVTENSVVKREYGDFCRIKGFEVDSKKFNIMALGDDKKCKSGLTEPPKSDGVEVGFY</sequence>
<name>A0ABD1F8K3_HYPHA</name>
<gene>
    <name evidence="1" type="ORF">ABEB36_002360</name>
</gene>
<keyword evidence="2" id="KW-1185">Reference proteome</keyword>
<proteinExistence type="predicted"/>
<accession>A0ABD1F8K3</accession>
<organism evidence="1 2">
    <name type="scientific">Hypothenemus hampei</name>
    <name type="common">Coffee berry borer</name>
    <dbReference type="NCBI Taxonomy" id="57062"/>
    <lineage>
        <taxon>Eukaryota</taxon>
        <taxon>Metazoa</taxon>
        <taxon>Ecdysozoa</taxon>
        <taxon>Arthropoda</taxon>
        <taxon>Hexapoda</taxon>
        <taxon>Insecta</taxon>
        <taxon>Pterygota</taxon>
        <taxon>Neoptera</taxon>
        <taxon>Endopterygota</taxon>
        <taxon>Coleoptera</taxon>
        <taxon>Polyphaga</taxon>
        <taxon>Cucujiformia</taxon>
        <taxon>Curculionidae</taxon>
        <taxon>Scolytinae</taxon>
        <taxon>Hypothenemus</taxon>
    </lineage>
</organism>
<evidence type="ECO:0008006" key="3">
    <source>
        <dbReference type="Google" id="ProtNLM"/>
    </source>
</evidence>
<evidence type="ECO:0000313" key="1">
    <source>
        <dbReference type="EMBL" id="KAL1512842.1"/>
    </source>
</evidence>
<dbReference type="Proteomes" id="UP001566132">
    <property type="component" value="Unassembled WGS sequence"/>
</dbReference>
<reference evidence="1 2" key="1">
    <citation type="submission" date="2024-05" db="EMBL/GenBank/DDBJ databases">
        <title>Genetic variation in Jamaican populations of the coffee berry borer (Hypothenemus hampei).</title>
        <authorList>
            <person name="Errbii M."/>
            <person name="Myrie A."/>
        </authorList>
    </citation>
    <scope>NUCLEOTIDE SEQUENCE [LARGE SCALE GENOMIC DNA]</scope>
    <source>
        <strain evidence="1">JA-Hopewell-2020-01-JO</strain>
        <tissue evidence="1">Whole body</tissue>
    </source>
</reference>
<dbReference type="EMBL" id="JBDJPC010000002">
    <property type="protein sequence ID" value="KAL1512842.1"/>
    <property type="molecule type" value="Genomic_DNA"/>
</dbReference>
<comment type="caution">
    <text evidence="1">The sequence shown here is derived from an EMBL/GenBank/DDBJ whole genome shotgun (WGS) entry which is preliminary data.</text>
</comment>